<feature type="region of interest" description="Disordered" evidence="9">
    <location>
        <begin position="147"/>
        <end position="220"/>
    </location>
</feature>
<accession>A0A7S1URT0</accession>
<protein>
    <recommendedName>
        <fullName evidence="13">UEV domain-containing protein</fullName>
    </recommendedName>
</protein>
<dbReference type="AlphaFoldDB" id="A0A7S1URT0"/>
<dbReference type="PANTHER" id="PTHR23306">
    <property type="entry name" value="TUMOR SUSCEPTIBILITY GENE 101 PROTEIN-RELATED"/>
    <property type="match status" value="1"/>
</dbReference>
<keyword evidence="3 7" id="KW-0813">Transport</keyword>
<feature type="compositionally biased region" description="Basic residues" evidence="9">
    <location>
        <begin position="149"/>
        <end position="159"/>
    </location>
</feature>
<evidence type="ECO:0008006" key="13">
    <source>
        <dbReference type="Google" id="ProtNLM"/>
    </source>
</evidence>
<sequence length="398" mass="45297">MTDPRVSPLLHRLGGLYRDPSRVDRDASGLLRSSVGKHLRPEIANLVENNGDTHNTLCLKGTIAIHYRGQTYQQLVDVHFPEGYPVRPPTIFVRLAPNMYVKDGHPHVGSDGKVYLPYLHEWRAHSHNMVELIVAMSSVFSADPPVFSRPKKAKAKKAPKPADPPPPSYDDSMAAALRASQKEAEERAAREAEEANRISSLARKAEEEEERKQAEEERQRAAQEAWDAKLFGDKKTKVKNKVSKYLKELSRDTKASLQADWQDQRSLQTSSSRLKEQLNFMEKTKGELEDSVAKVTQATAELQEWIEQQESAKKDETEKVDVDSLVTPDNKVHEQMLELSSENHALTDALYFLDNALHRQTLGMSEHLKEVRRLAKRQFLVRAHLIKISQTLMYRPEI</sequence>
<dbReference type="GO" id="GO:0015031">
    <property type="term" value="P:protein transport"/>
    <property type="evidence" value="ECO:0007669"/>
    <property type="project" value="UniProtKB-UniRule"/>
</dbReference>
<proteinExistence type="inferred from homology"/>
<dbReference type="SUPFAM" id="SSF140111">
    <property type="entry name" value="Endosomal sorting complex assembly domain"/>
    <property type="match status" value="1"/>
</dbReference>
<evidence type="ECO:0000256" key="4">
    <source>
        <dbReference type="ARBA" id="ARBA00022753"/>
    </source>
</evidence>
<dbReference type="SMART" id="SM00212">
    <property type="entry name" value="UBCc"/>
    <property type="match status" value="1"/>
</dbReference>
<evidence type="ECO:0000259" key="11">
    <source>
        <dbReference type="PROSITE" id="PS51322"/>
    </source>
</evidence>
<evidence type="ECO:0000256" key="5">
    <source>
        <dbReference type="ARBA" id="ARBA00022927"/>
    </source>
</evidence>
<dbReference type="PROSITE" id="PS51312">
    <property type="entry name" value="SB"/>
    <property type="match status" value="1"/>
</dbReference>
<dbReference type="SUPFAM" id="SSF54495">
    <property type="entry name" value="UBC-like"/>
    <property type="match status" value="1"/>
</dbReference>
<feature type="coiled-coil region" evidence="8">
    <location>
        <begin position="271"/>
        <end position="315"/>
    </location>
</feature>
<dbReference type="GO" id="GO:0000813">
    <property type="term" value="C:ESCRT I complex"/>
    <property type="evidence" value="ECO:0007669"/>
    <property type="project" value="TreeGrafter"/>
</dbReference>
<dbReference type="EMBL" id="HBGK01010645">
    <property type="protein sequence ID" value="CAD9276632.1"/>
    <property type="molecule type" value="Transcribed_RNA"/>
</dbReference>
<evidence type="ECO:0000256" key="2">
    <source>
        <dbReference type="ARBA" id="ARBA00009594"/>
    </source>
</evidence>
<evidence type="ECO:0000256" key="9">
    <source>
        <dbReference type="SAM" id="MobiDB-lite"/>
    </source>
</evidence>
<dbReference type="PANTHER" id="PTHR23306:SF3">
    <property type="entry name" value="TUMOR SUPPRESSOR PROTEIN 101"/>
    <property type="match status" value="1"/>
</dbReference>
<organism evidence="12">
    <name type="scientific">Grammatophora oceanica</name>
    <dbReference type="NCBI Taxonomy" id="210454"/>
    <lineage>
        <taxon>Eukaryota</taxon>
        <taxon>Sar</taxon>
        <taxon>Stramenopiles</taxon>
        <taxon>Ochrophyta</taxon>
        <taxon>Bacillariophyta</taxon>
        <taxon>Fragilariophyceae</taxon>
        <taxon>Fragilariophycidae</taxon>
        <taxon>Rhabdonematales</taxon>
        <taxon>Grammatophoraceae</taxon>
        <taxon>Grammatophora</taxon>
    </lineage>
</organism>
<dbReference type="PROSITE" id="PS51322">
    <property type="entry name" value="UEV"/>
    <property type="match status" value="1"/>
</dbReference>
<dbReference type="Gene3D" id="6.10.140.820">
    <property type="match status" value="1"/>
</dbReference>
<keyword evidence="4" id="KW-0967">Endosome</keyword>
<dbReference type="GO" id="GO:0008333">
    <property type="term" value="P:endosome to lysosome transport"/>
    <property type="evidence" value="ECO:0007669"/>
    <property type="project" value="TreeGrafter"/>
</dbReference>
<evidence type="ECO:0000256" key="1">
    <source>
        <dbReference type="ARBA" id="ARBA00004177"/>
    </source>
</evidence>
<evidence type="ECO:0000256" key="7">
    <source>
        <dbReference type="PROSITE-ProRule" id="PRU00644"/>
    </source>
</evidence>
<name>A0A7S1URT0_9STRA</name>
<dbReference type="Pfam" id="PF09454">
    <property type="entry name" value="Vps23_core"/>
    <property type="match status" value="1"/>
</dbReference>
<evidence type="ECO:0000259" key="10">
    <source>
        <dbReference type="PROSITE" id="PS51312"/>
    </source>
</evidence>
<feature type="domain" description="SB" evidence="10">
    <location>
        <begin position="330"/>
        <end position="398"/>
    </location>
</feature>
<keyword evidence="6 8" id="KW-0175">Coiled coil</keyword>
<gene>
    <name evidence="12" type="ORF">GOCE00092_LOCUS5540</name>
</gene>
<dbReference type="InterPro" id="IPR037202">
    <property type="entry name" value="ESCRT_assembly_dom"/>
</dbReference>
<feature type="compositionally biased region" description="Basic and acidic residues" evidence="9">
    <location>
        <begin position="180"/>
        <end position="196"/>
    </location>
</feature>
<dbReference type="Gene3D" id="3.10.110.10">
    <property type="entry name" value="Ubiquitin Conjugating Enzyme"/>
    <property type="match status" value="1"/>
</dbReference>
<dbReference type="InterPro" id="IPR016135">
    <property type="entry name" value="UBQ-conjugating_enzyme/RWD"/>
</dbReference>
<evidence type="ECO:0000256" key="8">
    <source>
        <dbReference type="SAM" id="Coils"/>
    </source>
</evidence>
<feature type="domain" description="UEV" evidence="11">
    <location>
        <begin position="4"/>
        <end position="150"/>
    </location>
</feature>
<dbReference type="CDD" id="cd11685">
    <property type="entry name" value="UEV_TSG101-like"/>
    <property type="match status" value="1"/>
</dbReference>
<evidence type="ECO:0000256" key="6">
    <source>
        <dbReference type="ARBA" id="ARBA00023054"/>
    </source>
</evidence>
<evidence type="ECO:0000256" key="3">
    <source>
        <dbReference type="ARBA" id="ARBA00022448"/>
    </source>
</evidence>
<comment type="subcellular location">
    <subcellularLocation>
        <location evidence="1">Endosome</location>
    </subcellularLocation>
</comment>
<keyword evidence="5 7" id="KW-0653">Protein transport</keyword>
<comment type="similarity">
    <text evidence="2">Belongs to the ubiquitin-conjugating enzyme family. UEV subfamily.</text>
</comment>
<dbReference type="InterPro" id="IPR052070">
    <property type="entry name" value="ESCRT-I_UEV_domain"/>
</dbReference>
<dbReference type="Pfam" id="PF05743">
    <property type="entry name" value="UEV"/>
    <property type="match status" value="1"/>
</dbReference>
<dbReference type="InterPro" id="IPR017916">
    <property type="entry name" value="SB_dom"/>
</dbReference>
<dbReference type="InterPro" id="IPR008883">
    <property type="entry name" value="UEV_N"/>
</dbReference>
<reference evidence="12" key="1">
    <citation type="submission" date="2021-01" db="EMBL/GenBank/DDBJ databases">
        <authorList>
            <person name="Corre E."/>
            <person name="Pelletier E."/>
            <person name="Niang G."/>
            <person name="Scheremetjew M."/>
            <person name="Finn R."/>
            <person name="Kale V."/>
            <person name="Holt S."/>
            <person name="Cochrane G."/>
            <person name="Meng A."/>
            <person name="Brown T."/>
            <person name="Cohen L."/>
        </authorList>
    </citation>
    <scope>NUCLEOTIDE SEQUENCE</scope>
    <source>
        <strain evidence="12">CCMP 410</strain>
    </source>
</reference>
<evidence type="ECO:0000313" key="12">
    <source>
        <dbReference type="EMBL" id="CAD9276632.1"/>
    </source>
</evidence>
<dbReference type="GO" id="GO:0043130">
    <property type="term" value="F:ubiquitin binding"/>
    <property type="evidence" value="ECO:0007669"/>
    <property type="project" value="TreeGrafter"/>
</dbReference>
<feature type="compositionally biased region" description="Basic and acidic residues" evidence="9">
    <location>
        <begin position="203"/>
        <end position="220"/>
    </location>
</feature>